<evidence type="ECO:0000313" key="3">
    <source>
        <dbReference type="Proteomes" id="UP000766986"/>
    </source>
</evidence>
<dbReference type="Proteomes" id="UP000766986">
    <property type="component" value="Unassembled WGS sequence"/>
</dbReference>
<accession>A0ABS2E438</accession>
<dbReference type="CDD" id="cd00761">
    <property type="entry name" value="Glyco_tranf_GTA_type"/>
    <property type="match status" value="1"/>
</dbReference>
<dbReference type="InterPro" id="IPR001173">
    <property type="entry name" value="Glyco_trans_2-like"/>
</dbReference>
<dbReference type="PANTHER" id="PTHR22916:SF3">
    <property type="entry name" value="UDP-GLCNAC:BETAGAL BETA-1,3-N-ACETYLGLUCOSAMINYLTRANSFERASE-LIKE PROTEIN 1"/>
    <property type="match status" value="1"/>
</dbReference>
<dbReference type="RefSeq" id="WP_205096539.1">
    <property type="nucleotide sequence ID" value="NZ_JACLYZ010000062.1"/>
</dbReference>
<organism evidence="2 3">
    <name type="scientific">Mediterranea massiliensis</name>
    <dbReference type="NCBI Taxonomy" id="1841865"/>
    <lineage>
        <taxon>Bacteria</taxon>
        <taxon>Pseudomonadati</taxon>
        <taxon>Bacteroidota</taxon>
        <taxon>Bacteroidia</taxon>
        <taxon>Bacteroidales</taxon>
        <taxon>Bacteroidaceae</taxon>
        <taxon>Mediterranea</taxon>
    </lineage>
</organism>
<keyword evidence="3" id="KW-1185">Reference proteome</keyword>
<dbReference type="InterPro" id="IPR029044">
    <property type="entry name" value="Nucleotide-diphossugar_trans"/>
</dbReference>
<comment type="caution">
    <text evidence="2">The sequence shown here is derived from an EMBL/GenBank/DDBJ whole genome shotgun (WGS) entry which is preliminary data.</text>
</comment>
<dbReference type="PANTHER" id="PTHR22916">
    <property type="entry name" value="GLYCOSYLTRANSFERASE"/>
    <property type="match status" value="1"/>
</dbReference>
<evidence type="ECO:0000259" key="1">
    <source>
        <dbReference type="Pfam" id="PF00535"/>
    </source>
</evidence>
<feature type="domain" description="Glycosyltransferase 2-like" evidence="1">
    <location>
        <begin position="9"/>
        <end position="135"/>
    </location>
</feature>
<dbReference type="Pfam" id="PF00535">
    <property type="entry name" value="Glycos_transf_2"/>
    <property type="match status" value="1"/>
</dbReference>
<feature type="non-terminal residue" evidence="2">
    <location>
        <position position="251"/>
    </location>
</feature>
<sequence>MSTDNPLVSIIVPVYNVELFIDECISSLVNQTLSNIEIILVNDASTDKSLEKIVEWSRKDDRIVVINSKQNLRQGGARNLGIKAARADYIGFVDSDDFVSYEMYENLYNNIHSSNGLTNDIVISNTYFVYDNGCSIPQQNFDVILKSTAELKKYIVLNGCRMVTNIVRKAVLLNNDLLYPERVIYEDNAVSIPTFLAANGIKVVSGGYYYYRKNIASTTQGKNNYSFFDRLETARIMLEHTKRLGYYVGDY</sequence>
<reference evidence="2 3" key="1">
    <citation type="journal article" date="2021" name="Sci. Rep.">
        <title>The distribution of antibiotic resistance genes in chicken gut microbiota commensals.</title>
        <authorList>
            <person name="Juricova H."/>
            <person name="Matiasovicova J."/>
            <person name="Kubasova T."/>
            <person name="Cejkova D."/>
            <person name="Rychlik I."/>
        </authorList>
    </citation>
    <scope>NUCLEOTIDE SEQUENCE [LARGE SCALE GENOMIC DNA]</scope>
    <source>
        <strain evidence="2 3">An772</strain>
    </source>
</reference>
<evidence type="ECO:0000313" key="2">
    <source>
        <dbReference type="EMBL" id="MBM6736383.1"/>
    </source>
</evidence>
<gene>
    <name evidence="2" type="ORF">H7U35_14390</name>
</gene>
<protein>
    <submittedName>
        <fullName evidence="2">Glycosyltransferase family 2 protein</fullName>
    </submittedName>
</protein>
<dbReference type="SUPFAM" id="SSF53448">
    <property type="entry name" value="Nucleotide-diphospho-sugar transferases"/>
    <property type="match status" value="1"/>
</dbReference>
<proteinExistence type="predicted"/>
<name>A0ABS2E438_9BACT</name>
<dbReference type="EMBL" id="JACLYZ010000062">
    <property type="protein sequence ID" value="MBM6736383.1"/>
    <property type="molecule type" value="Genomic_DNA"/>
</dbReference>
<dbReference type="Gene3D" id="3.90.550.10">
    <property type="entry name" value="Spore Coat Polysaccharide Biosynthesis Protein SpsA, Chain A"/>
    <property type="match status" value="1"/>
</dbReference>